<dbReference type="SUPFAM" id="SSF48008">
    <property type="entry name" value="GntR ligand-binding domain-like"/>
    <property type="match status" value="1"/>
</dbReference>
<dbReference type="PANTHER" id="PTHR43537:SF41">
    <property type="entry name" value="TRANSCRIPTIONAL REGULATORY PROTEIN"/>
    <property type="match status" value="1"/>
</dbReference>
<evidence type="ECO:0000256" key="1">
    <source>
        <dbReference type="ARBA" id="ARBA00023015"/>
    </source>
</evidence>
<dbReference type="GO" id="GO:0003677">
    <property type="term" value="F:DNA binding"/>
    <property type="evidence" value="ECO:0007669"/>
    <property type="project" value="UniProtKB-KW"/>
</dbReference>
<dbReference type="STRING" id="1276920.ADIAG_01127"/>
<keyword evidence="6" id="KW-1185">Reference proteome</keyword>
<dbReference type="Pfam" id="PF00392">
    <property type="entry name" value="GntR"/>
    <property type="match status" value="1"/>
</dbReference>
<dbReference type="Gene3D" id="1.10.10.10">
    <property type="entry name" value="Winged helix-like DNA-binding domain superfamily/Winged helix DNA-binding domain"/>
    <property type="match status" value="1"/>
</dbReference>
<dbReference type="InterPro" id="IPR008920">
    <property type="entry name" value="TF_FadR/GntR_C"/>
</dbReference>
<evidence type="ECO:0000313" key="5">
    <source>
        <dbReference type="EMBL" id="EMQ99137.1"/>
    </source>
</evidence>
<evidence type="ECO:0000256" key="3">
    <source>
        <dbReference type="ARBA" id="ARBA00023163"/>
    </source>
</evidence>
<reference evidence="5 6" key="1">
    <citation type="journal article" date="2013" name="Genome Announc.">
        <title>Draft Genome Sequence of Arthrobacter gangotriensis Strain Lz1yT, Isolated from a Penguin Rookery Soil Sample Collected in Antarctica, near the Indian Station Dakshin Gangotri.</title>
        <authorList>
            <person name="Shivaji S."/>
            <person name="Ara S."/>
            <person name="Bandi S."/>
            <person name="Singh A."/>
            <person name="Kumar Pinnaka A."/>
        </authorList>
    </citation>
    <scope>NUCLEOTIDE SEQUENCE [LARGE SCALE GENOMIC DNA]</scope>
    <source>
        <strain evidence="5 6">Lz1y</strain>
    </source>
</reference>
<dbReference type="PANTHER" id="PTHR43537">
    <property type="entry name" value="TRANSCRIPTIONAL REGULATOR, GNTR FAMILY"/>
    <property type="match status" value="1"/>
</dbReference>
<dbReference type="Proteomes" id="UP000012015">
    <property type="component" value="Unassembled WGS sequence"/>
</dbReference>
<dbReference type="Pfam" id="PF07729">
    <property type="entry name" value="FCD"/>
    <property type="match status" value="1"/>
</dbReference>
<dbReference type="InterPro" id="IPR000524">
    <property type="entry name" value="Tscrpt_reg_HTH_GntR"/>
</dbReference>
<dbReference type="RefSeq" id="WP_007270325.1">
    <property type="nucleotide sequence ID" value="NZ_AOCK01000003.1"/>
</dbReference>
<dbReference type="InterPro" id="IPR011711">
    <property type="entry name" value="GntR_C"/>
</dbReference>
<comment type="caution">
    <text evidence="5">The sequence shown here is derived from an EMBL/GenBank/DDBJ whole genome shotgun (WGS) entry which is preliminary data.</text>
</comment>
<organism evidence="5 6">
    <name type="scientific">Paeniglutamicibacter gangotriensis Lz1y</name>
    <dbReference type="NCBI Taxonomy" id="1276920"/>
    <lineage>
        <taxon>Bacteria</taxon>
        <taxon>Bacillati</taxon>
        <taxon>Actinomycetota</taxon>
        <taxon>Actinomycetes</taxon>
        <taxon>Micrococcales</taxon>
        <taxon>Micrococcaceae</taxon>
        <taxon>Paeniglutamicibacter</taxon>
    </lineage>
</organism>
<keyword evidence="3" id="KW-0804">Transcription</keyword>
<protein>
    <submittedName>
        <fullName evidence="5">GntR family transcriptional regulator</fullName>
    </submittedName>
</protein>
<proteinExistence type="predicted"/>
<gene>
    <name evidence="5" type="ORF">ADIAG_01127</name>
</gene>
<dbReference type="InterPro" id="IPR036390">
    <property type="entry name" value="WH_DNA-bd_sf"/>
</dbReference>
<dbReference type="PROSITE" id="PS50949">
    <property type="entry name" value="HTH_GNTR"/>
    <property type="match status" value="1"/>
</dbReference>
<accession>M7MRV0</accession>
<dbReference type="SUPFAM" id="SSF46785">
    <property type="entry name" value="Winged helix' DNA-binding domain"/>
    <property type="match status" value="1"/>
</dbReference>
<name>M7MRV0_9MICC</name>
<dbReference type="EMBL" id="AOCK01000003">
    <property type="protein sequence ID" value="EMQ99137.1"/>
    <property type="molecule type" value="Genomic_DNA"/>
</dbReference>
<dbReference type="GO" id="GO:0003700">
    <property type="term" value="F:DNA-binding transcription factor activity"/>
    <property type="evidence" value="ECO:0007669"/>
    <property type="project" value="InterPro"/>
</dbReference>
<evidence type="ECO:0000256" key="2">
    <source>
        <dbReference type="ARBA" id="ARBA00023125"/>
    </source>
</evidence>
<dbReference type="SMART" id="SM00345">
    <property type="entry name" value="HTH_GNTR"/>
    <property type="match status" value="1"/>
</dbReference>
<dbReference type="eggNOG" id="COG1802">
    <property type="taxonomic scope" value="Bacteria"/>
</dbReference>
<keyword evidence="1" id="KW-0805">Transcription regulation</keyword>
<dbReference type="Gene3D" id="1.20.120.530">
    <property type="entry name" value="GntR ligand-binding domain-like"/>
    <property type="match status" value="1"/>
</dbReference>
<evidence type="ECO:0000259" key="4">
    <source>
        <dbReference type="PROSITE" id="PS50949"/>
    </source>
</evidence>
<dbReference type="PATRIC" id="fig|1276920.7.peg.1122"/>
<evidence type="ECO:0000313" key="6">
    <source>
        <dbReference type="Proteomes" id="UP000012015"/>
    </source>
</evidence>
<feature type="domain" description="HTH gntR-type" evidence="4">
    <location>
        <begin position="3"/>
        <end position="70"/>
    </location>
</feature>
<keyword evidence="2" id="KW-0238">DNA-binding</keyword>
<sequence>MKKSASLRIAAALRQEILDGMRKPGERILQELVAEEFGASRLPVREALRMLESDGLVTLVANTGAWVTAMDLAECTETYLIRERLDSLLLSCAVARYTEADVNHLERLLQAIEDATDVTGYLAADREFHLESYKPARMDNLYSMVKRMWDTTEHYRRAYSQIIGWEGLQITHSEHKLLFEAFKHRDAEDAERLMFSHLRRTRLELARHPEVFDPAAD</sequence>
<dbReference type="CDD" id="cd07377">
    <property type="entry name" value="WHTH_GntR"/>
    <property type="match status" value="1"/>
</dbReference>
<dbReference type="InterPro" id="IPR036388">
    <property type="entry name" value="WH-like_DNA-bd_sf"/>
</dbReference>
<dbReference type="SMART" id="SM00895">
    <property type="entry name" value="FCD"/>
    <property type="match status" value="1"/>
</dbReference>
<dbReference type="AlphaFoldDB" id="M7MRV0"/>